<sequence>MDDVDDADAKFGAILAGIRTIGIIRLFPILLFNINSGAQGMAGKPKPKKHEPKEKYDYSRETLYGDPDEEKDVMLSQEMFKPTVQGAATLIEYGKAHDVELDLVTLVNMLGHQAKATNEGNFKRGEAMLTVQAHTLDITFNMLARQAITAKRIENLERYLKLALRAQSQCRATWEALANIKNPPMIGYAKQANIAQGHQQVNNPPSVGDTPRARENKKAPNELLEEQHVERLDTGKAATAGGIDTQMATVGAIHRTENSEG</sequence>
<name>A0A450SPU0_9GAMM</name>
<dbReference type="EMBL" id="CAADFD010000025">
    <property type="protein sequence ID" value="VFJ55989.1"/>
    <property type="molecule type" value="Genomic_DNA"/>
</dbReference>
<organism evidence="2">
    <name type="scientific">Candidatus Kentrum sp. FW</name>
    <dbReference type="NCBI Taxonomy" id="2126338"/>
    <lineage>
        <taxon>Bacteria</taxon>
        <taxon>Pseudomonadati</taxon>
        <taxon>Pseudomonadota</taxon>
        <taxon>Gammaproteobacteria</taxon>
        <taxon>Candidatus Kentrum</taxon>
    </lineage>
</organism>
<evidence type="ECO:0000256" key="1">
    <source>
        <dbReference type="SAM" id="MobiDB-lite"/>
    </source>
</evidence>
<proteinExistence type="predicted"/>
<protein>
    <submittedName>
        <fullName evidence="2">Uncharacterized protein</fullName>
    </submittedName>
</protein>
<reference evidence="2" key="1">
    <citation type="submission" date="2019-02" db="EMBL/GenBank/DDBJ databases">
        <authorList>
            <person name="Gruber-Vodicka R. H."/>
            <person name="Seah K. B. B."/>
        </authorList>
    </citation>
    <scope>NUCLEOTIDE SEQUENCE</scope>
    <source>
        <strain evidence="2">BECK_BZ106</strain>
    </source>
</reference>
<feature type="compositionally biased region" description="Basic and acidic residues" evidence="1">
    <location>
        <begin position="211"/>
        <end position="234"/>
    </location>
</feature>
<accession>A0A450SPU0</accession>
<evidence type="ECO:0000313" key="2">
    <source>
        <dbReference type="EMBL" id="VFJ55989.1"/>
    </source>
</evidence>
<gene>
    <name evidence="2" type="ORF">BECKFW1821B_GA0114236_102516</name>
</gene>
<feature type="region of interest" description="Disordered" evidence="1">
    <location>
        <begin position="197"/>
        <end position="261"/>
    </location>
</feature>
<dbReference type="AlphaFoldDB" id="A0A450SPU0"/>